<dbReference type="EMBL" id="BARV01005970">
    <property type="protein sequence ID" value="GAI05976.1"/>
    <property type="molecule type" value="Genomic_DNA"/>
</dbReference>
<dbReference type="AlphaFoldDB" id="X1LJI7"/>
<sequence>MAEERVESLRERVDHQLGISLDVERKSREIACYLVHELLPSEDKTETEAEKKKETPEPQGWFEEILHRLNELREIQRVAAYNFVRLRKAVITGLVKKAG</sequence>
<comment type="caution">
    <text evidence="1">The sequence shown here is derived from an EMBL/GenBank/DDBJ whole genome shotgun (WGS) entry which is preliminary data.</text>
</comment>
<proteinExistence type="predicted"/>
<protein>
    <submittedName>
        <fullName evidence="1">Uncharacterized protein</fullName>
    </submittedName>
</protein>
<accession>X1LJI7</accession>
<organism evidence="1">
    <name type="scientific">marine sediment metagenome</name>
    <dbReference type="NCBI Taxonomy" id="412755"/>
    <lineage>
        <taxon>unclassified sequences</taxon>
        <taxon>metagenomes</taxon>
        <taxon>ecological metagenomes</taxon>
    </lineage>
</organism>
<name>X1LJI7_9ZZZZ</name>
<reference evidence="1" key="1">
    <citation type="journal article" date="2014" name="Front. Microbiol.">
        <title>High frequency of phylogenetically diverse reductive dehalogenase-homologous genes in deep subseafloor sedimentary metagenomes.</title>
        <authorList>
            <person name="Kawai M."/>
            <person name="Futagami T."/>
            <person name="Toyoda A."/>
            <person name="Takaki Y."/>
            <person name="Nishi S."/>
            <person name="Hori S."/>
            <person name="Arai W."/>
            <person name="Tsubouchi T."/>
            <person name="Morono Y."/>
            <person name="Uchiyama I."/>
            <person name="Ito T."/>
            <person name="Fujiyama A."/>
            <person name="Inagaki F."/>
            <person name="Takami H."/>
        </authorList>
    </citation>
    <scope>NUCLEOTIDE SEQUENCE</scope>
    <source>
        <strain evidence="1">Expedition CK06-06</strain>
    </source>
</reference>
<gene>
    <name evidence="1" type="ORF">S06H3_12169</name>
</gene>
<evidence type="ECO:0000313" key="1">
    <source>
        <dbReference type="EMBL" id="GAI05976.1"/>
    </source>
</evidence>